<dbReference type="AlphaFoldDB" id="A0A4Q1H8W9"/>
<keyword evidence="1" id="KW-0808">Transferase</keyword>
<dbReference type="Proteomes" id="UP000478995">
    <property type="component" value="Unassembled WGS sequence"/>
</dbReference>
<dbReference type="GO" id="GO:0016740">
    <property type="term" value="F:transferase activity"/>
    <property type="evidence" value="ECO:0007669"/>
    <property type="project" value="UniProtKB-KW"/>
</dbReference>
<dbReference type="RefSeq" id="WP_003356720.1">
    <property type="nucleotide sequence ID" value="NZ_AP014696.1"/>
</dbReference>
<accession>A0A4Q1H8W9</accession>
<evidence type="ECO:0000313" key="2">
    <source>
        <dbReference type="Proteomes" id="UP000478995"/>
    </source>
</evidence>
<gene>
    <name evidence="1" type="ORF">FC794_00620</name>
</gene>
<sequence>METLKLIFPSKKYEKQILDYKKEFEIKGGIIHDTAGLEKSKNFD</sequence>
<comment type="caution">
    <text evidence="1">The sequence shown here is derived from an EMBL/GenBank/DDBJ whole genome shotgun (WGS) entry which is preliminary data.</text>
</comment>
<name>A0A4Q1H8W9_CLOBO</name>
<protein>
    <submittedName>
        <fullName evidence="1">Acetyltransferase</fullName>
    </submittedName>
</protein>
<dbReference type="EMBL" id="SWOY01000001">
    <property type="protein sequence ID" value="NFG15323.1"/>
    <property type="molecule type" value="Genomic_DNA"/>
</dbReference>
<proteinExistence type="predicted"/>
<organism evidence="1 2">
    <name type="scientific">Clostridium botulinum</name>
    <dbReference type="NCBI Taxonomy" id="1491"/>
    <lineage>
        <taxon>Bacteria</taxon>
        <taxon>Bacillati</taxon>
        <taxon>Bacillota</taxon>
        <taxon>Clostridia</taxon>
        <taxon>Eubacteriales</taxon>
        <taxon>Clostridiaceae</taxon>
        <taxon>Clostridium</taxon>
    </lineage>
</organism>
<reference evidence="1 2" key="1">
    <citation type="submission" date="2019-04" db="EMBL/GenBank/DDBJ databases">
        <title>Genome sequencing of Clostridium botulinum Groups I-IV and Clostridium butyricum.</title>
        <authorList>
            <person name="Brunt J."/>
            <person name="Van Vliet A.H.M."/>
            <person name="Stringer S.C."/>
            <person name="Carter A.T."/>
            <person name="Peck M.W."/>
        </authorList>
    </citation>
    <scope>NUCLEOTIDE SEQUENCE [LARGE SCALE GENOMIC DNA]</scope>
    <source>
        <strain evidence="1 2">IFR 18/037</strain>
    </source>
</reference>
<evidence type="ECO:0000313" key="1">
    <source>
        <dbReference type="EMBL" id="NFG15323.1"/>
    </source>
</evidence>